<name>A9NWU6_PICSI</name>
<dbReference type="EMBL" id="EF085811">
    <property type="protein sequence ID" value="ABK25107.1"/>
    <property type="molecule type" value="mRNA"/>
</dbReference>
<proteinExistence type="evidence at transcript level"/>
<sequence>MVSKWFLKVVFCHWLSHLSLEWQGLLWREEDMKTRECF</sequence>
<reference evidence="2" key="1">
    <citation type="journal article" date="2008" name="BMC Genomics">
        <title>A conifer genomics resource of 200,000 spruce (Picea spp.) ESTs and 6,464 high-quality, sequence-finished full-length cDNAs for Sitka spruce (Picea sitchensis).</title>
        <authorList>
            <person name="Ralph S.G."/>
            <person name="Chun H.J."/>
            <person name="Kolosova N."/>
            <person name="Cooper D."/>
            <person name="Oddy C."/>
            <person name="Ritland C.E."/>
            <person name="Kirkpatrick R."/>
            <person name="Moore R."/>
            <person name="Barber S."/>
            <person name="Holt R.A."/>
            <person name="Jones S.J."/>
            <person name="Marra M.A."/>
            <person name="Douglas C.J."/>
            <person name="Ritland K."/>
            <person name="Bohlmann J."/>
        </authorList>
    </citation>
    <scope>NUCLEOTIDE SEQUENCE</scope>
    <source>
        <tissue evidence="2">Bark</tissue>
    </source>
</reference>
<accession>A9NWU6</accession>
<evidence type="ECO:0000313" key="2">
    <source>
        <dbReference type="EMBL" id="ABK25107.1"/>
    </source>
</evidence>
<feature type="signal peptide" evidence="1">
    <location>
        <begin position="1"/>
        <end position="21"/>
    </location>
</feature>
<organism evidence="2">
    <name type="scientific">Picea sitchensis</name>
    <name type="common">Sitka spruce</name>
    <name type="synonym">Pinus sitchensis</name>
    <dbReference type="NCBI Taxonomy" id="3332"/>
    <lineage>
        <taxon>Eukaryota</taxon>
        <taxon>Viridiplantae</taxon>
        <taxon>Streptophyta</taxon>
        <taxon>Embryophyta</taxon>
        <taxon>Tracheophyta</taxon>
        <taxon>Spermatophyta</taxon>
        <taxon>Pinopsida</taxon>
        <taxon>Pinidae</taxon>
        <taxon>Conifers I</taxon>
        <taxon>Pinales</taxon>
        <taxon>Pinaceae</taxon>
        <taxon>Picea</taxon>
    </lineage>
</organism>
<evidence type="ECO:0000256" key="1">
    <source>
        <dbReference type="SAM" id="SignalP"/>
    </source>
</evidence>
<feature type="chain" id="PRO_5002741306" evidence="1">
    <location>
        <begin position="22"/>
        <end position="38"/>
    </location>
</feature>
<keyword evidence="1" id="KW-0732">Signal</keyword>
<dbReference type="AlphaFoldDB" id="A9NWU6"/>
<protein>
    <submittedName>
        <fullName evidence="2">Uncharacterized protein</fullName>
    </submittedName>
</protein>